<accession>A0ABT2SIC7</accession>
<dbReference type="Proteomes" id="UP001652338">
    <property type="component" value="Unassembled WGS sequence"/>
</dbReference>
<dbReference type="EMBL" id="JAOQKE010000002">
    <property type="protein sequence ID" value="MCU6724258.1"/>
    <property type="molecule type" value="Genomic_DNA"/>
</dbReference>
<name>A0ABT2SIC7_9FIRM</name>
<reference evidence="1 2" key="1">
    <citation type="journal article" date="2021" name="ISME Commun">
        <title>Automated analysis of genomic sequences facilitates high-throughput and comprehensive description of bacteria.</title>
        <authorList>
            <person name="Hitch T.C.A."/>
        </authorList>
    </citation>
    <scope>NUCLEOTIDE SEQUENCE [LARGE SCALE GENOMIC DNA]</scope>
    <source>
        <strain evidence="1 2">Sanger_29</strain>
    </source>
</reference>
<evidence type="ECO:0000313" key="2">
    <source>
        <dbReference type="Proteomes" id="UP001652338"/>
    </source>
</evidence>
<proteinExistence type="predicted"/>
<protein>
    <submittedName>
        <fullName evidence="1">Uncharacterized protein</fullName>
    </submittedName>
</protein>
<gene>
    <name evidence="1" type="ORF">OCV47_02615</name>
</gene>
<evidence type="ECO:0000313" key="1">
    <source>
        <dbReference type="EMBL" id="MCU6724258.1"/>
    </source>
</evidence>
<sequence length="57" mass="6517">MEYTKVFDYRCPTDASKAKHSVTFTKGSCSRYPEDIMTSFVCSRNSACSKCAENYRD</sequence>
<comment type="caution">
    <text evidence="1">The sequence shown here is derived from an EMBL/GenBank/DDBJ whole genome shotgun (WGS) entry which is preliminary data.</text>
</comment>
<keyword evidence="2" id="KW-1185">Reference proteome</keyword>
<dbReference type="RefSeq" id="WP_262653556.1">
    <property type="nucleotide sequence ID" value="NZ_JAOQKE010000002.1"/>
</dbReference>
<organism evidence="1 2">
    <name type="scientific">Muricoprocola aceti</name>
    <dbReference type="NCBI Taxonomy" id="2981772"/>
    <lineage>
        <taxon>Bacteria</taxon>
        <taxon>Bacillati</taxon>
        <taxon>Bacillota</taxon>
        <taxon>Clostridia</taxon>
        <taxon>Lachnospirales</taxon>
        <taxon>Lachnospiraceae</taxon>
        <taxon>Muricoprocola</taxon>
    </lineage>
</organism>